<organism evidence="2 3">
    <name type="scientific">Elysia crispata</name>
    <name type="common">lettuce slug</name>
    <dbReference type="NCBI Taxonomy" id="231223"/>
    <lineage>
        <taxon>Eukaryota</taxon>
        <taxon>Metazoa</taxon>
        <taxon>Spiralia</taxon>
        <taxon>Lophotrochozoa</taxon>
        <taxon>Mollusca</taxon>
        <taxon>Gastropoda</taxon>
        <taxon>Heterobranchia</taxon>
        <taxon>Euthyneura</taxon>
        <taxon>Panpulmonata</taxon>
        <taxon>Sacoglossa</taxon>
        <taxon>Placobranchoidea</taxon>
        <taxon>Plakobranchidae</taxon>
        <taxon>Elysia</taxon>
    </lineage>
</organism>
<keyword evidence="3" id="KW-1185">Reference proteome</keyword>
<proteinExistence type="predicted"/>
<protein>
    <submittedName>
        <fullName evidence="2">Uncharacterized protein</fullName>
    </submittedName>
</protein>
<evidence type="ECO:0000313" key="2">
    <source>
        <dbReference type="EMBL" id="KAK3747805.1"/>
    </source>
</evidence>
<gene>
    <name evidence="2" type="ORF">RRG08_057349</name>
</gene>
<name>A0AAE0YL07_9GAST</name>
<accession>A0AAE0YL07</accession>
<evidence type="ECO:0000256" key="1">
    <source>
        <dbReference type="SAM" id="MobiDB-lite"/>
    </source>
</evidence>
<dbReference type="EMBL" id="JAWDGP010006072">
    <property type="protein sequence ID" value="KAK3747805.1"/>
    <property type="molecule type" value="Genomic_DNA"/>
</dbReference>
<reference evidence="2" key="1">
    <citation type="journal article" date="2023" name="G3 (Bethesda)">
        <title>A reference genome for the long-term kleptoplast-retaining sea slug Elysia crispata morphotype clarki.</title>
        <authorList>
            <person name="Eastman K.E."/>
            <person name="Pendleton A.L."/>
            <person name="Shaikh M.A."/>
            <person name="Suttiyut T."/>
            <person name="Ogas R."/>
            <person name="Tomko P."/>
            <person name="Gavelis G."/>
            <person name="Widhalm J.R."/>
            <person name="Wisecaver J.H."/>
        </authorList>
    </citation>
    <scope>NUCLEOTIDE SEQUENCE</scope>
    <source>
        <strain evidence="2">ECLA1</strain>
    </source>
</reference>
<dbReference type="AlphaFoldDB" id="A0AAE0YL07"/>
<dbReference type="Proteomes" id="UP001283361">
    <property type="component" value="Unassembled WGS sequence"/>
</dbReference>
<comment type="caution">
    <text evidence="2">The sequence shown here is derived from an EMBL/GenBank/DDBJ whole genome shotgun (WGS) entry which is preliminary data.</text>
</comment>
<feature type="region of interest" description="Disordered" evidence="1">
    <location>
        <begin position="88"/>
        <end position="113"/>
    </location>
</feature>
<evidence type="ECO:0000313" key="3">
    <source>
        <dbReference type="Proteomes" id="UP001283361"/>
    </source>
</evidence>
<sequence>MPLRGFWNGCPVGATIQRVFFQGGFAHDLEGVSLGIAPRVDVLGASNPNPKVKHCPEGGIEVVRPFGSRIGFTTISIVKVFPPKPSRAKRGEGFGGNTNESGGIPTVSGGHIGIPRERKVSPANHARDFSKLDSCRGIALKDIETTRGASGRCPALSWFSPFFSHTQLPQNFSASKLRSI</sequence>